<evidence type="ECO:0000256" key="2">
    <source>
        <dbReference type="SAM" id="Phobius"/>
    </source>
</evidence>
<dbReference type="EMBL" id="CAICTM010002178">
    <property type="protein sequence ID" value="CAB9528248.1"/>
    <property type="molecule type" value="Genomic_DNA"/>
</dbReference>
<feature type="compositionally biased region" description="Basic and acidic residues" evidence="1">
    <location>
        <begin position="293"/>
        <end position="310"/>
    </location>
</feature>
<protein>
    <submittedName>
        <fullName evidence="3">Leucine Rich Repeat</fullName>
    </submittedName>
</protein>
<keyword evidence="4" id="KW-1185">Reference proteome</keyword>
<feature type="compositionally biased region" description="Low complexity" evidence="1">
    <location>
        <begin position="20"/>
        <end position="31"/>
    </location>
</feature>
<organism evidence="3 4">
    <name type="scientific">Seminavis robusta</name>
    <dbReference type="NCBI Taxonomy" id="568900"/>
    <lineage>
        <taxon>Eukaryota</taxon>
        <taxon>Sar</taxon>
        <taxon>Stramenopiles</taxon>
        <taxon>Ochrophyta</taxon>
        <taxon>Bacillariophyta</taxon>
        <taxon>Bacillariophyceae</taxon>
        <taxon>Bacillariophycidae</taxon>
        <taxon>Naviculales</taxon>
        <taxon>Naviculaceae</taxon>
        <taxon>Seminavis</taxon>
    </lineage>
</organism>
<feature type="compositionally biased region" description="Polar residues" evidence="1">
    <location>
        <begin position="8"/>
        <end position="19"/>
    </location>
</feature>
<evidence type="ECO:0000313" key="4">
    <source>
        <dbReference type="Proteomes" id="UP001153069"/>
    </source>
</evidence>
<accession>A0A9N8HUW5</accession>
<feature type="compositionally biased region" description="Polar residues" evidence="1">
    <location>
        <begin position="32"/>
        <end position="44"/>
    </location>
</feature>
<comment type="caution">
    <text evidence="3">The sequence shown here is derived from an EMBL/GenBank/DDBJ whole genome shotgun (WGS) entry which is preliminary data.</text>
</comment>
<dbReference type="PANTHER" id="PTHR46662">
    <property type="entry name" value="DI-GLUCOSE BINDING PROTEIN WITH LEUCINE-RICH REPEAT DOMAIN-CONTAINING PROTEIN"/>
    <property type="match status" value="1"/>
</dbReference>
<dbReference type="Pfam" id="PF00560">
    <property type="entry name" value="LRR_1"/>
    <property type="match status" value="2"/>
</dbReference>
<proteinExistence type="predicted"/>
<name>A0A9N8HUW5_9STRA</name>
<dbReference type="Proteomes" id="UP001153069">
    <property type="component" value="Unassembled WGS sequence"/>
</dbReference>
<keyword evidence="2" id="KW-0812">Transmembrane</keyword>
<feature type="region of interest" description="Disordered" evidence="1">
    <location>
        <begin position="1"/>
        <end position="44"/>
    </location>
</feature>
<evidence type="ECO:0000256" key="1">
    <source>
        <dbReference type="SAM" id="MobiDB-lite"/>
    </source>
</evidence>
<dbReference type="Gene3D" id="3.80.10.10">
    <property type="entry name" value="Ribonuclease Inhibitor"/>
    <property type="match status" value="3"/>
</dbReference>
<dbReference type="InterPro" id="IPR001611">
    <property type="entry name" value="Leu-rich_rpt"/>
</dbReference>
<keyword evidence="2" id="KW-1133">Transmembrane helix</keyword>
<dbReference type="InterPro" id="IPR032675">
    <property type="entry name" value="LRR_dom_sf"/>
</dbReference>
<feature type="compositionally biased region" description="Polar residues" evidence="1">
    <location>
        <begin position="254"/>
        <end position="265"/>
    </location>
</feature>
<dbReference type="SUPFAM" id="SSF52047">
    <property type="entry name" value="RNI-like"/>
    <property type="match status" value="1"/>
</dbReference>
<gene>
    <name evidence="3" type="ORF">SEMRO_2180_G317960.1</name>
</gene>
<feature type="region of interest" description="Disordered" evidence="1">
    <location>
        <begin position="221"/>
        <end position="314"/>
    </location>
</feature>
<feature type="transmembrane region" description="Helical" evidence="2">
    <location>
        <begin position="436"/>
        <end position="459"/>
    </location>
</feature>
<dbReference type="PANTHER" id="PTHR46662:SF95">
    <property type="entry name" value="LRR RECEPTOR-LIKE KINASE"/>
    <property type="match status" value="1"/>
</dbReference>
<dbReference type="OrthoDB" id="195103at2759"/>
<dbReference type="AlphaFoldDB" id="A0A9N8HUW5"/>
<keyword evidence="2" id="KW-0472">Membrane</keyword>
<evidence type="ECO:0000313" key="3">
    <source>
        <dbReference type="EMBL" id="CAB9528248.1"/>
    </source>
</evidence>
<sequence>MNPERQSKQCGSPSAAHQISASDGSDDGSAANPSSFEQSIQPASLLTETSKEYVEFANEKDHLAQDDDLSQLTEDLSRGRSVCLSSASDDTGSSAELSSCFSAIEDSCSDKKDKTTPRRTRLGNLQDIHLVDLQPQSTTLWSRCNLVPVIQPCDASQKRGFRRVMQAVSLGSDDGSSASMKRKRGLRRYTVAANRNTASKKPQRGLRRYTIAATATTITTTATHSNNSERRLGRSSIVTRNNIKIPRRGLRDSSIATVSTASIDTSQPQPPSPSSRRVSCNAGKRQRGLRRTSKPDATKNADAETEDSRTPARKHCTTVVSHAGNGSVATSEELHYFMPLDGIQPLPPATALRRFNRQRMVPGAHAVPGDGITFSLPDPPTQGDIEFGVMQLHSDQAPQTDNRGLVEAVMVSERNMPVAIPVPDCKKHNKVAPRRITWLWVVLPLLALIITVSTAASIACQHLANGTANKQSLPDQDFNHHNQVKLAIQTIFGDDYFEGNNEDLEYKKTALQWIVNDDPMQLQPDEGHLIQRFVLSKFYFQTSAKGPWDYCGQPTKLQQNPLCHYGQHFSEYWASMWLSQDHECLWAGITCHWGAGNERNVVEVALVSNNLRGSLPSEINFLSHLTRLYLASNMLEGSLSELVVGDHSLPGTIQTLHLGGCSLTGTLPPEIFDPLKFPNLSYFNLRDNPLTGTIPREVGLFQGTHLDVSETFLAGIIPSEISQASNLLQLFLGGNLSGTIPREIGWLKSLHYLVLPGNSLLEGEIPSELGLLENLMVLHLGDTGLNGTLPEEFYTGSFHHRLYNVDLGNCQFTGTISTSIGLLTTLLWLDMSKNLFSGEVPGELASLTRLQQLRLEGNHNLKGSIPEGICSILPANDANVAVDCMPEGGTGIPDVACPENCCTTCCDSTGTCFEV</sequence>
<reference evidence="3" key="1">
    <citation type="submission" date="2020-06" db="EMBL/GenBank/DDBJ databases">
        <authorList>
            <consortium name="Plant Systems Biology data submission"/>
        </authorList>
    </citation>
    <scope>NUCLEOTIDE SEQUENCE</scope>
    <source>
        <strain evidence="3">D6</strain>
    </source>
</reference>